<dbReference type="Pfam" id="PF00656">
    <property type="entry name" value="Peptidase_C14"/>
    <property type="match status" value="2"/>
</dbReference>
<feature type="domain" description="Peptidase C14 caspase" evidence="3">
    <location>
        <begin position="443"/>
        <end position="542"/>
    </location>
</feature>
<feature type="compositionally biased region" description="Polar residues" evidence="2">
    <location>
        <begin position="71"/>
        <end position="80"/>
    </location>
</feature>
<dbReference type="Gene3D" id="3.40.50.12660">
    <property type="match status" value="3"/>
</dbReference>
<comment type="similarity">
    <text evidence="1">Belongs to the peptidase C14B family.</text>
</comment>
<gene>
    <name evidence="4" type="ORF">TRIUR3_23303</name>
</gene>
<feature type="domain" description="Peptidase C14 caspase" evidence="3">
    <location>
        <begin position="34"/>
        <end position="326"/>
    </location>
</feature>
<dbReference type="GO" id="GO:0004197">
    <property type="term" value="F:cysteine-type endopeptidase activity"/>
    <property type="evidence" value="ECO:0007669"/>
    <property type="project" value="InterPro"/>
</dbReference>
<dbReference type="InterPro" id="IPR011600">
    <property type="entry name" value="Pept_C14_caspase"/>
</dbReference>
<dbReference type="GO" id="GO:0005737">
    <property type="term" value="C:cytoplasm"/>
    <property type="evidence" value="ECO:0007669"/>
    <property type="project" value="TreeGrafter"/>
</dbReference>
<dbReference type="InterPro" id="IPR050452">
    <property type="entry name" value="Metacaspase"/>
</dbReference>
<dbReference type="PANTHER" id="PTHR48104">
    <property type="entry name" value="METACASPASE-4"/>
    <property type="match status" value="1"/>
</dbReference>
<accession>M7ZBF6</accession>
<dbReference type="EMBL" id="KD145294">
    <property type="protein sequence ID" value="EMS57397.1"/>
    <property type="molecule type" value="Genomic_DNA"/>
</dbReference>
<dbReference type="PANTHER" id="PTHR48104:SF40">
    <property type="entry name" value="LATEX-ABUNDANT PROTEIN-LIKE PROTEIN"/>
    <property type="match status" value="1"/>
</dbReference>
<evidence type="ECO:0000256" key="2">
    <source>
        <dbReference type="SAM" id="MobiDB-lite"/>
    </source>
</evidence>
<dbReference type="GO" id="GO:0006508">
    <property type="term" value="P:proteolysis"/>
    <property type="evidence" value="ECO:0007669"/>
    <property type="project" value="InterPro"/>
</dbReference>
<dbReference type="eggNOG" id="KOG1546">
    <property type="taxonomic scope" value="Eukaryota"/>
</dbReference>
<feature type="region of interest" description="Disordered" evidence="2">
    <location>
        <begin position="71"/>
        <end position="96"/>
    </location>
</feature>
<name>M7ZBF6_TRIUA</name>
<sequence length="552" mass="59299">MQTPSQQKHVAVPAGPRLHTPNLSCITKFCHEADQDFTELVQKVPDGCLFTIVSDSCHSGGLLDKAKEQIGHSTKQNKAQQGKREEGRPVPGWGGFRSFLKQTVRDAFESEGVHLPRRGGQQSSYDDDDAEAEAPSLDSGTDGHVKNRSLPLSTFIEMLKEKTGKEDIEVGSIRMTLFNVFGEDASPKIKKFMKVMLEKLQQGQHGGVVGLVGALAQELLRAKLQGKQEELKPAMEQEVHGVEEVYAGTAARAPHNGVLISGCQTDQTSADATTAKGLSYGALSNAIQAILAEKDGKVSNKELVLRARGLLSKQGYKQQPGLYCSDRHTETRTPCVAKIGLFDVSSQNNNHMLSDQDFTELVRKVPDGCLFTMEQTGKDDVGVGSIRTTLFHHFGDDATPKIKKFVKAVVGGNGKLRHGADQAATVTELIPKAKPEGGGQAGALGPAMEQEVRSVEEVYAGATAKVPPPRNGVLISGCQTDESSADLTTASGVSYGALSNAIQAVLAEEKRGKKVTNRELVQRARGLLAKQGYVQQPGLYCSDEHADAAFIC</sequence>
<proteinExistence type="inferred from homology"/>
<evidence type="ECO:0000313" key="4">
    <source>
        <dbReference type="EMBL" id="EMS57397.1"/>
    </source>
</evidence>
<protein>
    <submittedName>
        <fullName evidence="4">Metacaspase-5</fullName>
    </submittedName>
</protein>
<dbReference type="AlphaFoldDB" id="M7ZBF6"/>
<evidence type="ECO:0000259" key="3">
    <source>
        <dbReference type="Pfam" id="PF00656"/>
    </source>
</evidence>
<organism evidence="4">
    <name type="scientific">Triticum urartu</name>
    <name type="common">Red wild einkorn</name>
    <name type="synonym">Crithodium urartu</name>
    <dbReference type="NCBI Taxonomy" id="4572"/>
    <lineage>
        <taxon>Eukaryota</taxon>
        <taxon>Viridiplantae</taxon>
        <taxon>Streptophyta</taxon>
        <taxon>Embryophyta</taxon>
        <taxon>Tracheophyta</taxon>
        <taxon>Spermatophyta</taxon>
        <taxon>Magnoliopsida</taxon>
        <taxon>Liliopsida</taxon>
        <taxon>Poales</taxon>
        <taxon>Poaceae</taxon>
        <taxon>BOP clade</taxon>
        <taxon>Pooideae</taxon>
        <taxon>Triticodae</taxon>
        <taxon>Triticeae</taxon>
        <taxon>Triticinae</taxon>
        <taxon>Triticum</taxon>
    </lineage>
</organism>
<dbReference type="STRING" id="4572.M7ZBF6"/>
<evidence type="ECO:0000256" key="1">
    <source>
        <dbReference type="ARBA" id="ARBA00009005"/>
    </source>
</evidence>
<reference evidence="4" key="1">
    <citation type="journal article" date="2013" name="Nature">
        <title>Draft genome of the wheat A-genome progenitor Triticum urartu.</title>
        <authorList>
            <person name="Ling H.Q."/>
            <person name="Zhao S."/>
            <person name="Liu D."/>
            <person name="Wang J."/>
            <person name="Sun H."/>
            <person name="Zhang C."/>
            <person name="Fan H."/>
            <person name="Li D."/>
            <person name="Dong L."/>
            <person name="Tao Y."/>
            <person name="Gao C."/>
            <person name="Wu H."/>
            <person name="Li Y."/>
            <person name="Cui Y."/>
            <person name="Guo X."/>
            <person name="Zheng S."/>
            <person name="Wang B."/>
            <person name="Yu K."/>
            <person name="Liang Q."/>
            <person name="Yang W."/>
            <person name="Lou X."/>
            <person name="Chen J."/>
            <person name="Feng M."/>
            <person name="Jian J."/>
            <person name="Zhang X."/>
            <person name="Luo G."/>
            <person name="Jiang Y."/>
            <person name="Liu J."/>
            <person name="Wang Z."/>
            <person name="Sha Y."/>
            <person name="Zhang B."/>
            <person name="Wu H."/>
            <person name="Tang D."/>
            <person name="Shen Q."/>
            <person name="Xue P."/>
            <person name="Zou S."/>
            <person name="Wang X."/>
            <person name="Liu X."/>
            <person name="Wang F."/>
            <person name="Yang Y."/>
            <person name="An X."/>
            <person name="Dong Z."/>
            <person name="Zhang K."/>
            <person name="Zhang X."/>
            <person name="Luo M.C."/>
            <person name="Dvorak J."/>
            <person name="Tong Y."/>
            <person name="Wang J."/>
            <person name="Yang H."/>
            <person name="Li Z."/>
            <person name="Wang D."/>
            <person name="Zhang A."/>
            <person name="Wang J."/>
        </authorList>
    </citation>
    <scope>NUCLEOTIDE SEQUENCE</scope>
</reference>
<feature type="region of interest" description="Disordered" evidence="2">
    <location>
        <begin position="110"/>
        <end position="145"/>
    </location>
</feature>